<evidence type="ECO:0000256" key="1">
    <source>
        <dbReference type="SAM" id="Phobius"/>
    </source>
</evidence>
<dbReference type="Proteomes" id="UP000033901">
    <property type="component" value="Unassembled WGS sequence"/>
</dbReference>
<protein>
    <recommendedName>
        <fullName evidence="4">Septum formation initiator</fullName>
    </recommendedName>
</protein>
<dbReference type="EMBL" id="LCIZ01000042">
    <property type="protein sequence ID" value="KKT65645.1"/>
    <property type="molecule type" value="Genomic_DNA"/>
</dbReference>
<name>A0A0G1J301_9BACT</name>
<proteinExistence type="predicted"/>
<evidence type="ECO:0008006" key="4">
    <source>
        <dbReference type="Google" id="ProtNLM"/>
    </source>
</evidence>
<dbReference type="AlphaFoldDB" id="A0A0G1J301"/>
<keyword evidence="1" id="KW-0812">Transmembrane</keyword>
<evidence type="ECO:0000313" key="2">
    <source>
        <dbReference type="EMBL" id="KKT65645.1"/>
    </source>
</evidence>
<accession>A0A0G1J301</accession>
<feature type="transmembrane region" description="Helical" evidence="1">
    <location>
        <begin position="12"/>
        <end position="34"/>
    </location>
</feature>
<organism evidence="2 3">
    <name type="scientific">Candidatus Curtissbacteria bacterium GW2011_GWC1_44_33</name>
    <dbReference type="NCBI Taxonomy" id="1618413"/>
    <lineage>
        <taxon>Bacteria</taxon>
        <taxon>Candidatus Curtissiibacteriota</taxon>
    </lineage>
</organism>
<keyword evidence="1" id="KW-1133">Transmembrane helix</keyword>
<sequence length="101" mass="10785">MRGLKSKNKFSLGKAGIVWILAIPLVAASVLMTVEMASSGAELSLLEKEEAALRGENQRLGAELVSASSLSQFENTYESLGFIKPAKTIYITAEEAVAKLP</sequence>
<comment type="caution">
    <text evidence="2">The sequence shown here is derived from an EMBL/GenBank/DDBJ whole genome shotgun (WGS) entry which is preliminary data.</text>
</comment>
<gene>
    <name evidence="2" type="ORF">UW61_C0042G0007</name>
</gene>
<keyword evidence="1" id="KW-0472">Membrane</keyword>
<reference evidence="2 3" key="1">
    <citation type="journal article" date="2015" name="Nature">
        <title>rRNA introns, odd ribosomes, and small enigmatic genomes across a large radiation of phyla.</title>
        <authorList>
            <person name="Brown C.T."/>
            <person name="Hug L.A."/>
            <person name="Thomas B.C."/>
            <person name="Sharon I."/>
            <person name="Castelle C.J."/>
            <person name="Singh A."/>
            <person name="Wilkins M.J."/>
            <person name="Williams K.H."/>
            <person name="Banfield J.F."/>
        </authorList>
    </citation>
    <scope>NUCLEOTIDE SEQUENCE [LARGE SCALE GENOMIC DNA]</scope>
</reference>
<evidence type="ECO:0000313" key="3">
    <source>
        <dbReference type="Proteomes" id="UP000033901"/>
    </source>
</evidence>